<dbReference type="SUPFAM" id="SSF101386">
    <property type="entry name" value="all-alpha NTP pyrophosphatases"/>
    <property type="match status" value="1"/>
</dbReference>
<dbReference type="GeneID" id="77135719"/>
<dbReference type="GO" id="GO:0047429">
    <property type="term" value="F:nucleoside triphosphate diphosphatase activity"/>
    <property type="evidence" value="ECO:0007669"/>
    <property type="project" value="InterPro"/>
</dbReference>
<evidence type="ECO:0000313" key="1">
    <source>
        <dbReference type="EMBL" id="EEO29343.1"/>
    </source>
</evidence>
<dbReference type="EMBL" id="GG658170">
    <property type="protein sequence ID" value="EEO29343.1"/>
    <property type="molecule type" value="Genomic_DNA"/>
</dbReference>
<sequence>MIDDHLLAEKLQRFSTDRDWDPFHTPKNIASALSVEASELLEIFQWTRGQHDWSEIDDDESVRTHVEEEVADILLYLIRFASLAKIDLQQAALKKMAQNAVKYPVMRSKGSDKKYNE</sequence>
<dbReference type="AlphaFoldDB" id="C3X817"/>
<proteinExistence type="predicted"/>
<gene>
    <name evidence="1" type="ORF">OFBG_00371</name>
</gene>
<protein>
    <submittedName>
        <fullName evidence="1">MazG nucleotide pyrophosphohydrolase domain protein</fullName>
    </submittedName>
</protein>
<dbReference type="InterPro" id="IPR025984">
    <property type="entry name" value="DCTPP"/>
</dbReference>
<evidence type="ECO:0000313" key="2">
    <source>
        <dbReference type="Proteomes" id="UP000005089"/>
    </source>
</evidence>
<dbReference type="CDD" id="cd11537">
    <property type="entry name" value="NTP-PPase_RS21-C6_like"/>
    <property type="match status" value="1"/>
</dbReference>
<dbReference type="Proteomes" id="UP000005089">
    <property type="component" value="Unassembled WGS sequence"/>
</dbReference>
<accession>C3X817</accession>
<name>C3X817_OXAFO</name>
<dbReference type="HOGENOM" id="CLU_110454_2_2_4"/>
<dbReference type="PANTHER" id="PTHR46523">
    <property type="entry name" value="DCTP PYROPHOSPHATASE 1"/>
    <property type="match status" value="1"/>
</dbReference>
<dbReference type="RefSeq" id="WP_005879728.1">
    <property type="nucleotide sequence ID" value="NZ_CP019430.1"/>
</dbReference>
<dbReference type="Pfam" id="PF12643">
    <property type="entry name" value="MazG-like"/>
    <property type="match status" value="1"/>
</dbReference>
<keyword evidence="1" id="KW-0378">Hydrolase</keyword>
<reference evidence="1 2" key="1">
    <citation type="submission" date="2009-02" db="EMBL/GenBank/DDBJ databases">
        <title>The Genome Sequence of Oxalobacter formigenes OXCC13.</title>
        <authorList>
            <consortium name="The Broad Institute Genome Sequencing Platform"/>
            <person name="Ward D."/>
            <person name="Young S.K."/>
            <person name="Kodira C.D."/>
            <person name="Zeng Q."/>
            <person name="Koehrsen M."/>
            <person name="Alvarado L."/>
            <person name="Berlin A."/>
            <person name="Borenstein D."/>
            <person name="Chen Z."/>
            <person name="Engels R."/>
            <person name="Freedman E."/>
            <person name="Gellesch M."/>
            <person name="Goldberg J."/>
            <person name="Griggs A."/>
            <person name="Gujja S."/>
            <person name="Heiman D."/>
            <person name="Hepburn T."/>
            <person name="Howarth C."/>
            <person name="Jen D."/>
            <person name="Larson L."/>
            <person name="Lewis B."/>
            <person name="Mehta T."/>
            <person name="Park D."/>
            <person name="Pearson M."/>
            <person name="Roberts A."/>
            <person name="Saif S."/>
            <person name="Shea T."/>
            <person name="Shenoy N."/>
            <person name="Sisk P."/>
            <person name="Stolte C."/>
            <person name="Sykes S."/>
            <person name="Walk T."/>
            <person name="White J."/>
            <person name="Yandava C."/>
            <person name="Allison M.J."/>
            <person name="Lander E."/>
            <person name="Nusbaum C."/>
            <person name="Galagan J."/>
            <person name="Birren B."/>
        </authorList>
    </citation>
    <scope>NUCLEOTIDE SEQUENCE [LARGE SCALE GENOMIC DNA]</scope>
    <source>
        <strain evidence="1 2">OXCC13</strain>
    </source>
</reference>
<dbReference type="OrthoDB" id="9791898at2"/>
<dbReference type="GO" id="GO:0009143">
    <property type="term" value="P:nucleoside triphosphate catabolic process"/>
    <property type="evidence" value="ECO:0007669"/>
    <property type="project" value="InterPro"/>
</dbReference>
<dbReference type="STRING" id="847.BRW83_1884"/>
<dbReference type="PANTHER" id="PTHR46523:SF1">
    <property type="entry name" value="DCTP PYROPHOSPHATASE 1"/>
    <property type="match status" value="1"/>
</dbReference>
<dbReference type="Gene3D" id="1.10.287.1080">
    <property type="entry name" value="MazG-like"/>
    <property type="match status" value="1"/>
</dbReference>
<dbReference type="PIRSF" id="PIRSF029826">
    <property type="entry name" value="UCP029826_pph"/>
    <property type="match status" value="1"/>
</dbReference>
<dbReference type="InterPro" id="IPR052555">
    <property type="entry name" value="dCTP_Pyrophosphatase"/>
</dbReference>
<keyword evidence="2" id="KW-1185">Reference proteome</keyword>
<dbReference type="eggNOG" id="COG1694">
    <property type="taxonomic scope" value="Bacteria"/>
</dbReference>
<organism evidence="1 2">
    <name type="scientific">Oxalobacter formigenes OXCC13</name>
    <dbReference type="NCBI Taxonomy" id="556269"/>
    <lineage>
        <taxon>Bacteria</taxon>
        <taxon>Pseudomonadati</taxon>
        <taxon>Pseudomonadota</taxon>
        <taxon>Betaproteobacteria</taxon>
        <taxon>Burkholderiales</taxon>
        <taxon>Oxalobacteraceae</taxon>
        <taxon>Oxalobacter</taxon>
    </lineage>
</organism>